<protein>
    <recommendedName>
        <fullName evidence="2">Transglutaminase-like domain-containing protein</fullName>
    </recommendedName>
</protein>
<dbReference type="EMBL" id="UINC01028564">
    <property type="protein sequence ID" value="SVB09760.1"/>
    <property type="molecule type" value="Genomic_DNA"/>
</dbReference>
<proteinExistence type="predicted"/>
<gene>
    <name evidence="1" type="ORF">METZ01_LOCUS162614</name>
</gene>
<dbReference type="AlphaFoldDB" id="A0A382B7F1"/>
<reference evidence="1" key="1">
    <citation type="submission" date="2018-05" db="EMBL/GenBank/DDBJ databases">
        <authorList>
            <person name="Lanie J.A."/>
            <person name="Ng W.-L."/>
            <person name="Kazmierczak K.M."/>
            <person name="Andrzejewski T.M."/>
            <person name="Davidsen T.M."/>
            <person name="Wayne K.J."/>
            <person name="Tettelin H."/>
            <person name="Glass J.I."/>
            <person name="Rusch D."/>
            <person name="Podicherti R."/>
            <person name="Tsui H.-C.T."/>
            <person name="Winkler M.E."/>
        </authorList>
    </citation>
    <scope>NUCLEOTIDE SEQUENCE</scope>
</reference>
<evidence type="ECO:0000313" key="1">
    <source>
        <dbReference type="EMBL" id="SVB09760.1"/>
    </source>
</evidence>
<name>A0A382B7F1_9ZZZZ</name>
<organism evidence="1">
    <name type="scientific">marine metagenome</name>
    <dbReference type="NCBI Taxonomy" id="408172"/>
    <lineage>
        <taxon>unclassified sequences</taxon>
        <taxon>metagenomes</taxon>
        <taxon>ecological metagenomes</taxon>
    </lineage>
</organism>
<evidence type="ECO:0008006" key="2">
    <source>
        <dbReference type="Google" id="ProtNLM"/>
    </source>
</evidence>
<accession>A0A382B7F1</accession>
<sequence>MVAILFYIYSYFLFPEYLDEVPGEFDAINGYKKNAWTSQKSTSDNNYYNYTYKFKDLSNQTHIWKWSAPKKESDEIIKRFGVPPSIYKPYVLSPEVIAKRNKQIKAGYFRAMNNLVIPDYTAIVDASRPLVAGLASLVKKTAKADALSSRETIELLMSFCQDIPYGIPPNNYKNKVISGMFPPPLALNKTWGDCDTKAILFAATYLSLPGTSIALLESPGHVSIGVEGIPGPYDNAVNYGGKKYIFAEPVGPGKHPLGHAVSPYVQVKMVYPIKLKGELIQPKLPVISESISLGNNVILSLKDGNTSIADKVKLFYNHVGQNKTYYELTSRPRKDGTIKYSTEKNIIFLMINEAGYYHYGSYDIRKNSSLDLNFSEGNCIYIKTRPRKKVFLFRHKNGKYSGLQFQADNRGIVRAIMESGEYVASVSQKISGGLKQFNREKKIGITFSL</sequence>